<feature type="domain" description="HTH cro/C1-type" evidence="1">
    <location>
        <begin position="77"/>
        <end position="112"/>
    </location>
</feature>
<dbReference type="SUPFAM" id="SSF48452">
    <property type="entry name" value="TPR-like"/>
    <property type="match status" value="1"/>
</dbReference>
<dbReference type="InterPro" id="IPR001387">
    <property type="entry name" value="Cro/C1-type_HTH"/>
</dbReference>
<organism evidence="2 3">
    <name type="scientific">Streptosporangium longisporum</name>
    <dbReference type="NCBI Taxonomy" id="46187"/>
    <lineage>
        <taxon>Bacteria</taxon>
        <taxon>Bacillati</taxon>
        <taxon>Actinomycetota</taxon>
        <taxon>Actinomycetes</taxon>
        <taxon>Streptosporangiales</taxon>
        <taxon>Streptosporangiaceae</taxon>
        <taxon>Streptosporangium</taxon>
    </lineage>
</organism>
<evidence type="ECO:0000313" key="2">
    <source>
        <dbReference type="EMBL" id="GAA3008870.1"/>
    </source>
</evidence>
<dbReference type="Gene3D" id="1.25.40.10">
    <property type="entry name" value="Tetratricopeptide repeat domain"/>
    <property type="match status" value="1"/>
</dbReference>
<dbReference type="Proteomes" id="UP001499930">
    <property type="component" value="Unassembled WGS sequence"/>
</dbReference>
<sequence>MSGRQHRETELARRIRARGLASGKSSAQIAEEIHDKCNAQFGTTRIKGHRLAHGVALADVIEQIRALFERDGKSAPGIGETLLSAYESGLKRPGPEYLHYLCSAYRVEPASLGYDGPCICGHGHKMPGVVRGDLQDGRPDTSPGPRELLIQPIGLGLSADGGEEDENVLRRTLLQLLAGSGIALDGQVLGSVESIRRRMDDTLVSATVSPAMLDQWEESTIGFGRQYMNTPPLRLLCDVMLEFSAVRKAMERRQPVDLQERLCRMAAQLAGLSGMIMINLGDHRLARSFFRTGRTAADETGDRALRAWVTAREALVPLYYGDPREALNLAKKSRDLAGQTPCAAQAMAPVVEARALAMMSGAGKKEVVDQAKRALSRARAAFSQMTAADQDDSTFGYTERQLYFHQGDALVKLGQAMEADLILEQALTKYGPTDWLDPTIIKLDRAQCKILEGDVEEALDIAQRTIAGLDDECRPDILMQRAHEVARQAEAKAPGHPKLRIYLDSLRSRGVPVADPVADGRES</sequence>
<protein>
    <recommendedName>
        <fullName evidence="1">HTH cro/C1-type domain-containing protein</fullName>
    </recommendedName>
</protein>
<keyword evidence="3" id="KW-1185">Reference proteome</keyword>
<dbReference type="EMBL" id="BAAAWD010000007">
    <property type="protein sequence ID" value="GAA3008870.1"/>
    <property type="molecule type" value="Genomic_DNA"/>
</dbReference>
<dbReference type="PROSITE" id="PS50943">
    <property type="entry name" value="HTH_CROC1"/>
    <property type="match status" value="1"/>
</dbReference>
<dbReference type="RefSeq" id="WP_413224821.1">
    <property type="nucleotide sequence ID" value="NZ_BAAAWD010000007.1"/>
</dbReference>
<evidence type="ECO:0000313" key="3">
    <source>
        <dbReference type="Proteomes" id="UP001499930"/>
    </source>
</evidence>
<name>A0ABP6KIV1_9ACTN</name>
<reference evidence="3" key="1">
    <citation type="journal article" date="2019" name="Int. J. Syst. Evol. Microbiol.">
        <title>The Global Catalogue of Microorganisms (GCM) 10K type strain sequencing project: providing services to taxonomists for standard genome sequencing and annotation.</title>
        <authorList>
            <consortium name="The Broad Institute Genomics Platform"/>
            <consortium name="The Broad Institute Genome Sequencing Center for Infectious Disease"/>
            <person name="Wu L."/>
            <person name="Ma J."/>
        </authorList>
    </citation>
    <scope>NUCLEOTIDE SEQUENCE [LARGE SCALE GENOMIC DNA]</scope>
    <source>
        <strain evidence="3">JCM 3106</strain>
    </source>
</reference>
<proteinExistence type="predicted"/>
<dbReference type="InterPro" id="IPR011990">
    <property type="entry name" value="TPR-like_helical_dom_sf"/>
</dbReference>
<gene>
    <name evidence="2" type="ORF">GCM10017559_34100</name>
</gene>
<evidence type="ECO:0000259" key="1">
    <source>
        <dbReference type="PROSITE" id="PS50943"/>
    </source>
</evidence>
<comment type="caution">
    <text evidence="2">The sequence shown here is derived from an EMBL/GenBank/DDBJ whole genome shotgun (WGS) entry which is preliminary data.</text>
</comment>
<accession>A0ABP6KIV1</accession>